<dbReference type="InterPro" id="IPR005255">
    <property type="entry name" value="PdxA_fam"/>
</dbReference>
<dbReference type="Proteomes" id="UP000031843">
    <property type="component" value="Chromosome secondary"/>
</dbReference>
<dbReference type="GO" id="GO:0051287">
    <property type="term" value="F:NAD binding"/>
    <property type="evidence" value="ECO:0007669"/>
    <property type="project" value="InterPro"/>
</dbReference>
<keyword evidence="1" id="KW-0479">Metal-binding</keyword>
<evidence type="ECO:0000256" key="3">
    <source>
        <dbReference type="ARBA" id="ARBA00023027"/>
    </source>
</evidence>
<evidence type="ECO:0000256" key="1">
    <source>
        <dbReference type="ARBA" id="ARBA00022723"/>
    </source>
</evidence>
<protein>
    <submittedName>
        <fullName evidence="4">4-hydroxythreonine-4-phosphate dehydrogenase</fullName>
        <ecNumber evidence="4">1.1.1.262</ecNumber>
    </submittedName>
</protein>
<dbReference type="EC" id="1.1.1.262" evidence="4"/>
<gene>
    <name evidence="4" type="ORF">RR42_s0470</name>
</gene>
<dbReference type="SUPFAM" id="SSF53659">
    <property type="entry name" value="Isocitrate/Isopropylmalate dehydrogenase-like"/>
    <property type="match status" value="1"/>
</dbReference>
<dbReference type="AlphaFoldDB" id="A0A0C4YGJ6"/>
<dbReference type="Gene3D" id="3.40.718.10">
    <property type="entry name" value="Isopropylmalate Dehydrogenase"/>
    <property type="match status" value="1"/>
</dbReference>
<dbReference type="Pfam" id="PF04166">
    <property type="entry name" value="PdxA"/>
    <property type="match status" value="1"/>
</dbReference>
<keyword evidence="2 4" id="KW-0560">Oxidoreductase</keyword>
<dbReference type="GO" id="GO:0050570">
    <property type="term" value="F:4-hydroxythreonine-4-phosphate dehydrogenase activity"/>
    <property type="evidence" value="ECO:0007669"/>
    <property type="project" value="UniProtKB-EC"/>
</dbReference>
<keyword evidence="5" id="KW-1185">Reference proteome</keyword>
<dbReference type="RefSeq" id="WP_043353324.1">
    <property type="nucleotide sequence ID" value="NZ_CP010537.1"/>
</dbReference>
<evidence type="ECO:0000313" key="5">
    <source>
        <dbReference type="Proteomes" id="UP000031843"/>
    </source>
</evidence>
<dbReference type="PANTHER" id="PTHR30004">
    <property type="entry name" value="4-HYDROXYTHREONINE-4-PHOSPHATE DEHYDROGENASE"/>
    <property type="match status" value="1"/>
</dbReference>
<sequence length="343" mass="36177">MTQRPRIAMVLGDPAGIGPELIARLLADPDTAARADILLIADRDEWRRGMQVAGVDIALRETDSLAFGGDDGNNAARLFHWQLDGKPAYQRGVASAEGGRYSLGTLALALELADAGKADAILFGPLNKSALHAAGMGHNDELHWFAEKLGYHGAFCEFNVLDGLWTSRVTSHVALKDVPAMINRASVGDAIDLIDQALRGAGMARPRIAVCGLNPHNGDNGAFGREEIDIIAPAVADAQARGVAADGPFPADTIFLKVQGGPAQRQFDAIVTMYHDQGQIGIKLMGFSRGVTVQGGLPVPITTPAHGTAFDITQQGRADVGATLQAFRIACQMGSSRAARKAD</sequence>
<organism evidence="4 5">
    <name type="scientific">Cupriavidus basilensis</name>
    <dbReference type="NCBI Taxonomy" id="68895"/>
    <lineage>
        <taxon>Bacteria</taxon>
        <taxon>Pseudomonadati</taxon>
        <taxon>Pseudomonadota</taxon>
        <taxon>Betaproteobacteria</taxon>
        <taxon>Burkholderiales</taxon>
        <taxon>Burkholderiaceae</taxon>
        <taxon>Cupriavidus</taxon>
    </lineage>
</organism>
<dbReference type="EMBL" id="CP010537">
    <property type="protein sequence ID" value="AJG22063.1"/>
    <property type="molecule type" value="Genomic_DNA"/>
</dbReference>
<dbReference type="PANTHER" id="PTHR30004:SF3">
    <property type="entry name" value="4-HYDROXYTHREONINE-4-PHOSPHATE DEHYDROGENASE 2-RELATED"/>
    <property type="match status" value="1"/>
</dbReference>
<evidence type="ECO:0000313" key="4">
    <source>
        <dbReference type="EMBL" id="AJG22063.1"/>
    </source>
</evidence>
<dbReference type="STRING" id="68895.RR42_s0470"/>
<proteinExistence type="predicted"/>
<evidence type="ECO:0000256" key="2">
    <source>
        <dbReference type="ARBA" id="ARBA00023002"/>
    </source>
</evidence>
<accession>A0A0C4YGJ6</accession>
<dbReference type="OrthoDB" id="9801783at2"/>
<keyword evidence="3" id="KW-0520">NAD</keyword>
<reference evidence="4 5" key="1">
    <citation type="journal article" date="2015" name="Genome Announc.">
        <title>Complete Genome Sequence of Cupriavidus basilensis 4G11, Isolated from the Oak Ridge Field Research Center Site.</title>
        <authorList>
            <person name="Ray J."/>
            <person name="Waters R.J."/>
            <person name="Skerker J.M."/>
            <person name="Kuehl J.V."/>
            <person name="Price M.N."/>
            <person name="Huang J."/>
            <person name="Chakraborty R."/>
            <person name="Arkin A.P."/>
            <person name="Deutschbauer A."/>
        </authorList>
    </citation>
    <scope>NUCLEOTIDE SEQUENCE [LARGE SCALE GENOMIC DNA]</scope>
    <source>
        <strain evidence="4">4G11</strain>
    </source>
</reference>
<name>A0A0C4YGJ6_9BURK</name>
<dbReference type="GO" id="GO:0046872">
    <property type="term" value="F:metal ion binding"/>
    <property type="evidence" value="ECO:0007669"/>
    <property type="project" value="UniProtKB-KW"/>
</dbReference>
<dbReference type="KEGG" id="cbw:RR42_s0470"/>